<organism evidence="1 2">
    <name type="scientific">Hathewaya proteolytica DSM 3090</name>
    <dbReference type="NCBI Taxonomy" id="1121331"/>
    <lineage>
        <taxon>Bacteria</taxon>
        <taxon>Bacillati</taxon>
        <taxon>Bacillota</taxon>
        <taxon>Clostridia</taxon>
        <taxon>Eubacteriales</taxon>
        <taxon>Clostridiaceae</taxon>
        <taxon>Hathewaya</taxon>
    </lineage>
</organism>
<name>A0A1M6L4Z4_9CLOT</name>
<keyword evidence="2" id="KW-1185">Reference proteome</keyword>
<dbReference type="EMBL" id="FRAD01000005">
    <property type="protein sequence ID" value="SHJ66277.1"/>
    <property type="molecule type" value="Genomic_DNA"/>
</dbReference>
<protein>
    <submittedName>
        <fullName evidence="1">Stage III sporulation protein AH</fullName>
    </submittedName>
</protein>
<dbReference type="Pfam" id="PF12685">
    <property type="entry name" value="SpoIIIAH"/>
    <property type="match status" value="1"/>
</dbReference>
<sequence>MNKNQSIIVVSLLVLLCFTGYLAIKLNNPVFDASTNGSIEDVLDNESSATVSSGTNSFFVEQKLSRDRNNANTYQNLQVLIDNENVPNEQREKASEEYRTLALNSQREIDLESKLKGKGFDDVICFIDNNSKVKVYVKSKKDLTKEQLQLIKEEVLTSTNIKDVDITVKK</sequence>
<reference evidence="1 2" key="1">
    <citation type="submission" date="2016-11" db="EMBL/GenBank/DDBJ databases">
        <authorList>
            <person name="Jaros S."/>
            <person name="Januszkiewicz K."/>
            <person name="Wedrychowicz H."/>
        </authorList>
    </citation>
    <scope>NUCLEOTIDE SEQUENCE [LARGE SCALE GENOMIC DNA]</scope>
    <source>
        <strain evidence="1 2">DSM 3090</strain>
    </source>
</reference>
<dbReference type="STRING" id="1121331.SAMN02745248_00624"/>
<dbReference type="Proteomes" id="UP000183952">
    <property type="component" value="Unassembled WGS sequence"/>
</dbReference>
<dbReference type="RefSeq" id="WP_072902226.1">
    <property type="nucleotide sequence ID" value="NZ_FRAD01000005.1"/>
</dbReference>
<accession>A0A1M6L4Z4</accession>
<evidence type="ECO:0000313" key="2">
    <source>
        <dbReference type="Proteomes" id="UP000183952"/>
    </source>
</evidence>
<dbReference type="InterPro" id="IPR038503">
    <property type="entry name" value="SpoIIIAH_sf"/>
</dbReference>
<dbReference type="AlphaFoldDB" id="A0A1M6L4Z4"/>
<dbReference type="InterPro" id="IPR024232">
    <property type="entry name" value="SpoIIIAH"/>
</dbReference>
<gene>
    <name evidence="1" type="ORF">SAMN02745248_00624</name>
</gene>
<dbReference type="Gene3D" id="1.10.287.4300">
    <property type="entry name" value="Stage III sporulation protein AH-like"/>
    <property type="match status" value="1"/>
</dbReference>
<proteinExistence type="predicted"/>
<evidence type="ECO:0000313" key="1">
    <source>
        <dbReference type="EMBL" id="SHJ66277.1"/>
    </source>
</evidence>